<feature type="transmembrane region" description="Helical" evidence="3">
    <location>
        <begin position="335"/>
        <end position="355"/>
    </location>
</feature>
<dbReference type="Proteomes" id="UP001365542">
    <property type="component" value="Unassembled WGS sequence"/>
</dbReference>
<dbReference type="GO" id="GO:0016020">
    <property type="term" value="C:membrane"/>
    <property type="evidence" value="ECO:0007669"/>
    <property type="project" value="UniProtKB-SubCell"/>
</dbReference>
<keyword evidence="3" id="KW-1133">Transmembrane helix</keyword>
<feature type="domain" description="Major facilitator superfamily (MFS) profile" evidence="4">
    <location>
        <begin position="247"/>
        <end position="441"/>
    </location>
</feature>
<evidence type="ECO:0000259" key="4">
    <source>
        <dbReference type="PROSITE" id="PS50850"/>
    </source>
</evidence>
<keyword evidence="6" id="KW-1185">Reference proteome</keyword>
<dbReference type="InterPro" id="IPR011701">
    <property type="entry name" value="MFS"/>
</dbReference>
<feature type="transmembrane region" description="Helical" evidence="3">
    <location>
        <begin position="308"/>
        <end position="329"/>
    </location>
</feature>
<sequence length="441" mass="46294">MNSTTIELQAHNQEQSASREEILAEPPADAIIAQSQLADSTVPDGGYGWVVIGCCALITFWFVGTTYCWGVIQGALVEQGLASASTLSFIGSVAVALNAFLAILSARVIRRFGVRVTAIAGICFLGGGEILGGFFTDKLPGLFITAGVILGIGVSLCFMSVTTVTPQYFYRKRGLANGIVFAGGGLGGAIISFVMEGLIQKLGVAWTFRIIGFLHLLTGLPAGWLIKERNPTRRTVFIDWTLFKDPTFVVLFLAGGIVTFPLLVPPFFLPLYSRSIGLKSSAGAGLVAGFNFASALGRIGFGALADRLGAVNALFLGMLASALSMLILWPVSTNIGTLIAFVLINGVANGSFFATMPTVVGHLFGSVRVSVAMGMIVTSWGGGYLLGAPIAGYLLDAYGGEAAGFTAYRPAIFYAGGLAVGATVLVGCMRVWKDKRILKKL</sequence>
<evidence type="ECO:0000313" key="5">
    <source>
        <dbReference type="EMBL" id="KAK6543500.1"/>
    </source>
</evidence>
<feature type="transmembrane region" description="Helical" evidence="3">
    <location>
        <begin position="367"/>
        <end position="391"/>
    </location>
</feature>
<feature type="transmembrane region" description="Helical" evidence="3">
    <location>
        <begin position="174"/>
        <end position="194"/>
    </location>
</feature>
<dbReference type="EMBL" id="JAVHJO010000001">
    <property type="protein sequence ID" value="KAK6543500.1"/>
    <property type="molecule type" value="Genomic_DNA"/>
</dbReference>
<organism evidence="5 6">
    <name type="scientific">Orbilia ellipsospora</name>
    <dbReference type="NCBI Taxonomy" id="2528407"/>
    <lineage>
        <taxon>Eukaryota</taxon>
        <taxon>Fungi</taxon>
        <taxon>Dikarya</taxon>
        <taxon>Ascomycota</taxon>
        <taxon>Pezizomycotina</taxon>
        <taxon>Orbiliomycetes</taxon>
        <taxon>Orbiliales</taxon>
        <taxon>Orbiliaceae</taxon>
        <taxon>Orbilia</taxon>
    </lineage>
</organism>
<dbReference type="PANTHER" id="PTHR11360">
    <property type="entry name" value="MONOCARBOXYLATE TRANSPORTER"/>
    <property type="match status" value="1"/>
</dbReference>
<name>A0AAV9XN12_9PEZI</name>
<protein>
    <recommendedName>
        <fullName evidence="4">Major facilitator superfamily (MFS) profile domain-containing protein</fullName>
    </recommendedName>
</protein>
<dbReference type="SUPFAM" id="SSF103473">
    <property type="entry name" value="MFS general substrate transporter"/>
    <property type="match status" value="1"/>
</dbReference>
<dbReference type="PROSITE" id="PS50850">
    <property type="entry name" value="MFS"/>
    <property type="match status" value="1"/>
</dbReference>
<comment type="subcellular location">
    <subcellularLocation>
        <location evidence="1">Membrane</location>
        <topology evidence="1">Multi-pass membrane protein</topology>
    </subcellularLocation>
</comment>
<feature type="transmembrane region" description="Helical" evidence="3">
    <location>
        <begin position="84"/>
        <end position="104"/>
    </location>
</feature>
<evidence type="ECO:0000313" key="6">
    <source>
        <dbReference type="Proteomes" id="UP001365542"/>
    </source>
</evidence>
<gene>
    <name evidence="5" type="ORF">TWF694_000246</name>
</gene>
<feature type="transmembrane region" description="Helical" evidence="3">
    <location>
        <begin position="141"/>
        <end position="162"/>
    </location>
</feature>
<feature type="transmembrane region" description="Helical" evidence="3">
    <location>
        <begin position="281"/>
        <end position="301"/>
    </location>
</feature>
<evidence type="ECO:0000256" key="3">
    <source>
        <dbReference type="SAM" id="Phobius"/>
    </source>
</evidence>
<dbReference type="InterPro" id="IPR020846">
    <property type="entry name" value="MFS_dom"/>
</dbReference>
<dbReference type="InterPro" id="IPR050327">
    <property type="entry name" value="Proton-linked_MCT"/>
</dbReference>
<dbReference type="Pfam" id="PF07690">
    <property type="entry name" value="MFS_1"/>
    <property type="match status" value="1"/>
</dbReference>
<feature type="transmembrane region" description="Helical" evidence="3">
    <location>
        <begin position="247"/>
        <end position="269"/>
    </location>
</feature>
<dbReference type="AlphaFoldDB" id="A0AAV9XN12"/>
<dbReference type="GO" id="GO:0022857">
    <property type="term" value="F:transmembrane transporter activity"/>
    <property type="evidence" value="ECO:0007669"/>
    <property type="project" value="InterPro"/>
</dbReference>
<keyword evidence="3" id="KW-0812">Transmembrane</keyword>
<feature type="transmembrane region" description="Helical" evidence="3">
    <location>
        <begin position="116"/>
        <end position="135"/>
    </location>
</feature>
<feature type="transmembrane region" description="Helical" evidence="3">
    <location>
        <begin position="206"/>
        <end position="226"/>
    </location>
</feature>
<keyword evidence="3" id="KW-0472">Membrane</keyword>
<comment type="similarity">
    <text evidence="2">Belongs to the major facilitator superfamily. Monocarboxylate porter (TC 2.A.1.13) family.</text>
</comment>
<proteinExistence type="inferred from homology"/>
<feature type="transmembrane region" description="Helical" evidence="3">
    <location>
        <begin position="47"/>
        <end position="72"/>
    </location>
</feature>
<reference evidence="5 6" key="1">
    <citation type="submission" date="2019-10" db="EMBL/GenBank/DDBJ databases">
        <authorList>
            <person name="Palmer J.M."/>
        </authorList>
    </citation>
    <scope>NUCLEOTIDE SEQUENCE [LARGE SCALE GENOMIC DNA]</scope>
    <source>
        <strain evidence="5 6">TWF694</strain>
    </source>
</reference>
<dbReference type="InterPro" id="IPR036259">
    <property type="entry name" value="MFS_trans_sf"/>
</dbReference>
<evidence type="ECO:0000256" key="2">
    <source>
        <dbReference type="ARBA" id="ARBA00006727"/>
    </source>
</evidence>
<feature type="transmembrane region" description="Helical" evidence="3">
    <location>
        <begin position="411"/>
        <end position="432"/>
    </location>
</feature>
<comment type="caution">
    <text evidence="5">The sequence shown here is derived from an EMBL/GenBank/DDBJ whole genome shotgun (WGS) entry which is preliminary data.</text>
</comment>
<evidence type="ECO:0000256" key="1">
    <source>
        <dbReference type="ARBA" id="ARBA00004141"/>
    </source>
</evidence>
<accession>A0AAV9XN12</accession>
<dbReference type="Gene3D" id="1.20.1250.20">
    <property type="entry name" value="MFS general substrate transporter like domains"/>
    <property type="match status" value="2"/>
</dbReference>
<dbReference type="PANTHER" id="PTHR11360:SF305">
    <property type="entry name" value="MAJOR FACILITATOR SUPERFAMILY (MFS) PROFILE DOMAIN-CONTAINING PROTEIN"/>
    <property type="match status" value="1"/>
</dbReference>